<organism evidence="6 7">
    <name type="scientific">Stutzerimonas kirkiae</name>
    <dbReference type="NCBI Taxonomy" id="2211392"/>
    <lineage>
        <taxon>Bacteria</taxon>
        <taxon>Pseudomonadati</taxon>
        <taxon>Pseudomonadota</taxon>
        <taxon>Gammaproteobacteria</taxon>
        <taxon>Pseudomonadales</taxon>
        <taxon>Pseudomonadaceae</taxon>
        <taxon>Stutzerimonas</taxon>
    </lineage>
</organism>
<dbReference type="RefSeq" id="WP_131184520.1">
    <property type="nucleotide sequence ID" value="NZ_QJUO01000014.1"/>
</dbReference>
<feature type="transmembrane region" description="Helical" evidence="5">
    <location>
        <begin position="33"/>
        <end position="58"/>
    </location>
</feature>
<dbReference type="PANTHER" id="PTHR13285">
    <property type="entry name" value="ACYLTRANSFERASE"/>
    <property type="match status" value="1"/>
</dbReference>
<comment type="caution">
    <text evidence="6">The sequence shown here is derived from an EMBL/GenBank/DDBJ whole genome shotgun (WGS) entry which is preliminary data.</text>
</comment>
<dbReference type="OrthoDB" id="139172at2"/>
<feature type="transmembrane region" description="Helical" evidence="5">
    <location>
        <begin position="135"/>
        <end position="153"/>
    </location>
</feature>
<evidence type="ECO:0000313" key="6">
    <source>
        <dbReference type="EMBL" id="TBU98125.1"/>
    </source>
</evidence>
<evidence type="ECO:0000313" key="7">
    <source>
        <dbReference type="Proteomes" id="UP000292639"/>
    </source>
</evidence>
<dbReference type="GO" id="GO:0016020">
    <property type="term" value="C:membrane"/>
    <property type="evidence" value="ECO:0007669"/>
    <property type="project" value="UniProtKB-SubCell"/>
</dbReference>
<dbReference type="InterPro" id="IPR051085">
    <property type="entry name" value="MB_O-acyltransferase"/>
</dbReference>
<gene>
    <name evidence="6" type="ORF">DNJ96_06780</name>
</gene>
<dbReference type="InterPro" id="IPR004299">
    <property type="entry name" value="MBOAT_fam"/>
</dbReference>
<feature type="transmembrane region" description="Helical" evidence="5">
    <location>
        <begin position="484"/>
        <end position="508"/>
    </location>
</feature>
<evidence type="ECO:0000256" key="3">
    <source>
        <dbReference type="ARBA" id="ARBA00022989"/>
    </source>
</evidence>
<keyword evidence="4 5" id="KW-0472">Membrane</keyword>
<evidence type="ECO:0000256" key="5">
    <source>
        <dbReference type="SAM" id="Phobius"/>
    </source>
</evidence>
<comment type="subcellular location">
    <subcellularLocation>
        <location evidence="1">Membrane</location>
        <topology evidence="1">Multi-pass membrane protein</topology>
    </subcellularLocation>
</comment>
<dbReference type="AlphaFoldDB" id="A0A4Q9RB87"/>
<feature type="transmembrane region" description="Helical" evidence="5">
    <location>
        <begin position="327"/>
        <end position="346"/>
    </location>
</feature>
<sequence length="510" mass="56046">MPLFYFYLLSFPLIWLGFRFVRGAAPGQARLWLAVASMLFLALADFRSFCILLAVTGLNYQIIRRMPRSAGPALAMRALGLGISLLPLVYCKWQAGDEGVFALLPLGLAFYALQQCTAILDAPAMEGRAISLKDYLFFSFFFASVMAGPIICFRDMQAQLDANPAHAVSREGLNQGVSLFVFGLAKAVLLAEPLGVTSDQLLLAAEQGVSLTLTELGYVLWGKVLWFYFVFSAYSDMAIGMGLAFAIRLPINFNSPFKATSAVDYIARWHMSFMAFARHYIFTPAFRVLRNNPLRDTHWRYLLGWAGALFLVYLFVGLWHVTGPQGVALSLGVACLLVLIELGKQVPLFRQGNWPLPLRMLAAVTGRLLLLAIIGYCALAFTHPSLDLRQLVMRSVAEGATFSLSPRLEVFGRFLPSDGLSFSGFFPSLSTALIIPGWPPGFSALHILVCTAAVFLMPNTMQLFGLIDDAASGVPRCRWRYGPAYAIALGGLLFLAVSLSSSGDLYVYNR</sequence>
<feature type="transmembrane region" description="Helical" evidence="5">
    <location>
        <begin position="70"/>
        <end position="90"/>
    </location>
</feature>
<dbReference type="GO" id="GO:0016746">
    <property type="term" value="F:acyltransferase activity"/>
    <property type="evidence" value="ECO:0007669"/>
    <property type="project" value="TreeGrafter"/>
</dbReference>
<dbReference type="Pfam" id="PF03062">
    <property type="entry name" value="MBOAT"/>
    <property type="match status" value="1"/>
</dbReference>
<feature type="transmembrane region" description="Helical" evidence="5">
    <location>
        <begin position="358"/>
        <end position="381"/>
    </location>
</feature>
<feature type="transmembrane region" description="Helical" evidence="5">
    <location>
        <begin position="225"/>
        <end position="249"/>
    </location>
</feature>
<feature type="transmembrane region" description="Helical" evidence="5">
    <location>
        <begin position="269"/>
        <end position="289"/>
    </location>
</feature>
<feature type="transmembrane region" description="Helical" evidence="5">
    <location>
        <begin position="102"/>
        <end position="123"/>
    </location>
</feature>
<keyword evidence="2 5" id="KW-0812">Transmembrane</keyword>
<keyword evidence="7" id="KW-1185">Reference proteome</keyword>
<reference evidence="6 7" key="1">
    <citation type="submission" date="2018-06" db="EMBL/GenBank/DDBJ databases">
        <title>Three novel Pseudomonas species isolated from symptomatic oak.</title>
        <authorList>
            <person name="Bueno-Gonzalez V."/>
            <person name="Brady C."/>
        </authorList>
    </citation>
    <scope>NUCLEOTIDE SEQUENCE [LARGE SCALE GENOMIC DNA]</scope>
    <source>
        <strain evidence="6 7">P17C</strain>
    </source>
</reference>
<evidence type="ECO:0008006" key="8">
    <source>
        <dbReference type="Google" id="ProtNLM"/>
    </source>
</evidence>
<protein>
    <recommendedName>
        <fullName evidence="8">MBOAT family protein</fullName>
    </recommendedName>
</protein>
<dbReference type="EMBL" id="QJUP01000006">
    <property type="protein sequence ID" value="TBU98125.1"/>
    <property type="molecule type" value="Genomic_DNA"/>
</dbReference>
<dbReference type="PANTHER" id="PTHR13285:SF18">
    <property type="entry name" value="PROTEIN-CYSTEINE N-PALMITOYLTRANSFERASE RASP"/>
    <property type="match status" value="1"/>
</dbReference>
<evidence type="ECO:0000256" key="1">
    <source>
        <dbReference type="ARBA" id="ARBA00004141"/>
    </source>
</evidence>
<evidence type="ECO:0000256" key="4">
    <source>
        <dbReference type="ARBA" id="ARBA00023136"/>
    </source>
</evidence>
<feature type="transmembrane region" description="Helical" evidence="5">
    <location>
        <begin position="301"/>
        <end position="321"/>
    </location>
</feature>
<accession>A0A4Q9RB87</accession>
<evidence type="ECO:0000256" key="2">
    <source>
        <dbReference type="ARBA" id="ARBA00022692"/>
    </source>
</evidence>
<name>A0A4Q9RB87_9GAMM</name>
<proteinExistence type="predicted"/>
<keyword evidence="3 5" id="KW-1133">Transmembrane helix</keyword>
<feature type="transmembrane region" description="Helical" evidence="5">
    <location>
        <begin position="445"/>
        <end position="464"/>
    </location>
</feature>
<dbReference type="Proteomes" id="UP000292639">
    <property type="component" value="Unassembled WGS sequence"/>
</dbReference>